<evidence type="ECO:0000313" key="5">
    <source>
        <dbReference type="Proteomes" id="UP000225379"/>
    </source>
</evidence>
<dbReference type="AlphaFoldDB" id="A0A2B8B6E4"/>
<feature type="region of interest" description="Disordered" evidence="1">
    <location>
        <begin position="1"/>
        <end position="23"/>
    </location>
</feature>
<proteinExistence type="predicted"/>
<evidence type="ECO:0000313" key="4">
    <source>
        <dbReference type="EMBL" id="PGH54286.1"/>
    </source>
</evidence>
<sequence>MTVSTIDRPALTPDAGASGTPSAAAAVGPAPTIAVLIPCYNEEAAIGKVVQDFRAALPDAIVYVYDNNSKDRTVEVARAAGAVVRSEPLQGKGNVMRRMFADIEADVYVLVDGDDTYHAASAPELVRRLWDEQLDMVNGARVTEIVAAYRPGHRFGNLVLTGMVAKIFGSRIGDMLSGYRVFSRRFVKSFPALASGFETETELTVHALELRMPIAEVKTPYKDRPPGSHSKLNTIRDGIRILRTIIILVKEERPLPFFSAAFGLLALLSVILGVPVIATYFQTGLVPRFPTALLATGLMLLAFLSLTCGLILDTVTHGRREAKRMSYLSLRAPGHHRPLAAERGAGTCEDGRR</sequence>
<keyword evidence="2" id="KW-1133">Transmembrane helix</keyword>
<organism evidence="4 5">
    <name type="scientific">Azospirillum palustre</name>
    <dbReference type="NCBI Taxonomy" id="2044885"/>
    <lineage>
        <taxon>Bacteria</taxon>
        <taxon>Pseudomonadati</taxon>
        <taxon>Pseudomonadota</taxon>
        <taxon>Alphaproteobacteria</taxon>
        <taxon>Rhodospirillales</taxon>
        <taxon>Azospirillaceae</taxon>
        <taxon>Azospirillum</taxon>
    </lineage>
</organism>
<dbReference type="InterPro" id="IPR029044">
    <property type="entry name" value="Nucleotide-diphossugar_trans"/>
</dbReference>
<dbReference type="Gene3D" id="3.90.550.10">
    <property type="entry name" value="Spore Coat Polysaccharide Biosynthesis Protein SpsA, Chain A"/>
    <property type="match status" value="1"/>
</dbReference>
<feature type="transmembrane region" description="Helical" evidence="2">
    <location>
        <begin position="293"/>
        <end position="315"/>
    </location>
</feature>
<comment type="caution">
    <text evidence="4">The sequence shown here is derived from an EMBL/GenBank/DDBJ whole genome shotgun (WGS) entry which is preliminary data.</text>
</comment>
<keyword evidence="2" id="KW-0472">Membrane</keyword>
<keyword evidence="2" id="KW-0812">Transmembrane</keyword>
<dbReference type="PANTHER" id="PTHR48090">
    <property type="entry name" value="UNDECAPRENYL-PHOSPHATE 4-DEOXY-4-FORMAMIDO-L-ARABINOSE TRANSFERASE-RELATED"/>
    <property type="match status" value="1"/>
</dbReference>
<keyword evidence="5" id="KW-1185">Reference proteome</keyword>
<protein>
    <submittedName>
        <fullName evidence="4">Glycosyl transferase</fullName>
    </submittedName>
</protein>
<reference evidence="5" key="1">
    <citation type="submission" date="2017-10" db="EMBL/GenBank/DDBJ databases">
        <authorList>
            <person name="Kravchenko I.K."/>
            <person name="Grouzdev D.S."/>
        </authorList>
    </citation>
    <scope>NUCLEOTIDE SEQUENCE [LARGE SCALE GENOMIC DNA]</scope>
    <source>
        <strain evidence="5">B2</strain>
    </source>
</reference>
<dbReference type="CDD" id="cd04179">
    <property type="entry name" value="DPM_DPG-synthase_like"/>
    <property type="match status" value="1"/>
</dbReference>
<dbReference type="SUPFAM" id="SSF53448">
    <property type="entry name" value="Nucleotide-diphospho-sugar transferases"/>
    <property type="match status" value="1"/>
</dbReference>
<gene>
    <name evidence="4" type="ORF">CRT60_31285</name>
</gene>
<dbReference type="EMBL" id="PDKW01000043">
    <property type="protein sequence ID" value="PGH54286.1"/>
    <property type="molecule type" value="Genomic_DNA"/>
</dbReference>
<dbReference type="RefSeq" id="WP_098740327.1">
    <property type="nucleotide sequence ID" value="NZ_PDKW01000043.1"/>
</dbReference>
<evidence type="ECO:0000259" key="3">
    <source>
        <dbReference type="Pfam" id="PF00535"/>
    </source>
</evidence>
<evidence type="ECO:0000256" key="2">
    <source>
        <dbReference type="SAM" id="Phobius"/>
    </source>
</evidence>
<feature type="domain" description="Glycosyltransferase 2-like" evidence="3">
    <location>
        <begin position="35"/>
        <end position="186"/>
    </location>
</feature>
<dbReference type="Proteomes" id="UP000225379">
    <property type="component" value="Unassembled WGS sequence"/>
</dbReference>
<dbReference type="OrthoDB" id="3177103at2"/>
<keyword evidence="4" id="KW-0808">Transferase</keyword>
<dbReference type="GO" id="GO:0016740">
    <property type="term" value="F:transferase activity"/>
    <property type="evidence" value="ECO:0007669"/>
    <property type="project" value="UniProtKB-KW"/>
</dbReference>
<accession>A0A2B8B6E4</accession>
<evidence type="ECO:0000256" key="1">
    <source>
        <dbReference type="SAM" id="MobiDB-lite"/>
    </source>
</evidence>
<name>A0A2B8B6E4_9PROT</name>
<dbReference type="InterPro" id="IPR050256">
    <property type="entry name" value="Glycosyltransferase_2"/>
</dbReference>
<dbReference type="Pfam" id="PF00535">
    <property type="entry name" value="Glycos_transf_2"/>
    <property type="match status" value="1"/>
</dbReference>
<feature type="transmembrane region" description="Helical" evidence="2">
    <location>
        <begin position="257"/>
        <end position="281"/>
    </location>
</feature>
<dbReference type="PANTHER" id="PTHR48090:SF7">
    <property type="entry name" value="RFBJ PROTEIN"/>
    <property type="match status" value="1"/>
</dbReference>
<dbReference type="InterPro" id="IPR001173">
    <property type="entry name" value="Glyco_trans_2-like"/>
</dbReference>